<feature type="transmembrane region" description="Helical" evidence="1">
    <location>
        <begin position="54"/>
        <end position="76"/>
    </location>
</feature>
<dbReference type="RefSeq" id="WP_349135357.1">
    <property type="nucleotide sequence ID" value="NZ_JBBMFF010000179.1"/>
</dbReference>
<keyword evidence="1" id="KW-1133">Transmembrane helix</keyword>
<organism evidence="2 3">
    <name type="scientific">Faecousia intestinalis</name>
    <dbReference type="NCBI Taxonomy" id="3133167"/>
    <lineage>
        <taxon>Bacteria</taxon>
        <taxon>Bacillati</taxon>
        <taxon>Bacillota</taxon>
        <taxon>Clostridia</taxon>
        <taxon>Eubacteriales</taxon>
        <taxon>Oscillospiraceae</taxon>
        <taxon>Faecousia</taxon>
    </lineage>
</organism>
<evidence type="ECO:0000313" key="2">
    <source>
        <dbReference type="EMBL" id="MEQ2510676.1"/>
    </source>
</evidence>
<evidence type="ECO:0008006" key="4">
    <source>
        <dbReference type="Google" id="ProtNLM"/>
    </source>
</evidence>
<reference evidence="2 3" key="1">
    <citation type="submission" date="2024-03" db="EMBL/GenBank/DDBJ databases">
        <title>Human intestinal bacterial collection.</title>
        <authorList>
            <person name="Pauvert C."/>
            <person name="Hitch T.C.A."/>
            <person name="Clavel T."/>
        </authorList>
    </citation>
    <scope>NUCLEOTIDE SEQUENCE [LARGE SCALE GENOMIC DNA]</scope>
    <source>
        <strain evidence="2 3">CLA-AA-H192</strain>
    </source>
</reference>
<proteinExistence type="predicted"/>
<comment type="caution">
    <text evidence="2">The sequence shown here is derived from an EMBL/GenBank/DDBJ whole genome shotgun (WGS) entry which is preliminary data.</text>
</comment>
<protein>
    <recommendedName>
        <fullName evidence="4">CNNM transmembrane domain-containing protein</fullName>
    </recommendedName>
</protein>
<keyword evidence="1" id="KW-0472">Membrane</keyword>
<gene>
    <name evidence="2" type="ORF">WMO66_05345</name>
</gene>
<evidence type="ECO:0000313" key="3">
    <source>
        <dbReference type="Proteomes" id="UP001491552"/>
    </source>
</evidence>
<evidence type="ECO:0000256" key="1">
    <source>
        <dbReference type="SAM" id="Phobius"/>
    </source>
</evidence>
<dbReference type="EMBL" id="JBBMFF010000179">
    <property type="protein sequence ID" value="MEQ2510676.1"/>
    <property type="molecule type" value="Genomic_DNA"/>
</dbReference>
<feature type="transmembrane region" description="Helical" evidence="1">
    <location>
        <begin position="21"/>
        <end position="42"/>
    </location>
</feature>
<keyword evidence="3" id="KW-1185">Reference proteome</keyword>
<keyword evidence="1" id="KW-0812">Transmembrane</keyword>
<name>A0ABV1G5L5_9FIRM</name>
<dbReference type="Proteomes" id="UP001491552">
    <property type="component" value="Unassembled WGS sequence"/>
</dbReference>
<sequence length="199" mass="20971">MSANHTEPPSKGKRKKKNSHIRWIVTVFFVAVVISSTISFFSSTVLEGAGLVEAFLVLLLIVALGIVFDIIGVAVMSAEEKPFHAMAAKKVPGAAEALHLLRNAEKVSSFCNDVVGDICGVVSGSASAVVAVRALTMLNSETVAQLIMSALVSGVTIAGKACGKNIATGKATQIVHTTSKLIYYIKSLFTGKLPKKKKK</sequence>
<accession>A0ABV1G5L5</accession>